<organism evidence="7 8">
    <name type="scientific">Chitinophaga caseinilytica</name>
    <dbReference type="NCBI Taxonomy" id="2267521"/>
    <lineage>
        <taxon>Bacteria</taxon>
        <taxon>Pseudomonadati</taxon>
        <taxon>Bacteroidota</taxon>
        <taxon>Chitinophagia</taxon>
        <taxon>Chitinophagales</taxon>
        <taxon>Chitinophagaceae</taxon>
        <taxon>Chitinophaga</taxon>
    </lineage>
</organism>
<dbReference type="Proteomes" id="UP001449657">
    <property type="component" value="Chromosome"/>
</dbReference>
<feature type="transmembrane region" description="Helical" evidence="6">
    <location>
        <begin position="183"/>
        <end position="201"/>
    </location>
</feature>
<dbReference type="InterPro" id="IPR050833">
    <property type="entry name" value="Poly_Biosynth_Transport"/>
</dbReference>
<comment type="subcellular location">
    <subcellularLocation>
        <location evidence="1">Cell membrane</location>
        <topology evidence="1">Multi-pass membrane protein</topology>
    </subcellularLocation>
</comment>
<evidence type="ECO:0000313" key="7">
    <source>
        <dbReference type="EMBL" id="WZN45321.1"/>
    </source>
</evidence>
<evidence type="ECO:0000256" key="2">
    <source>
        <dbReference type="ARBA" id="ARBA00022475"/>
    </source>
</evidence>
<keyword evidence="3 6" id="KW-0812">Transmembrane</keyword>
<feature type="transmembrane region" description="Helical" evidence="6">
    <location>
        <begin position="12"/>
        <end position="33"/>
    </location>
</feature>
<keyword evidence="2" id="KW-1003">Cell membrane</keyword>
<feature type="transmembrane region" description="Helical" evidence="6">
    <location>
        <begin position="370"/>
        <end position="389"/>
    </location>
</feature>
<protein>
    <submittedName>
        <fullName evidence="7">Polysaccharide biosynthesis C-terminal domain-containing protein</fullName>
    </submittedName>
</protein>
<sequence>MGIIRSQSIRTSIITFVGFGIGGITTILAAKFVDPEVVGLTRFFISIALIVAALSNLGSISMLNKFYPWYRDLLPANRRDIFGIVLILCGIGFLLCTAGFFVFEDLIIRKFGTKSAYVVDYYFYLIPFSLFYLLFFIFENFSYNQYKSVYPILLKEVGLRVEQLVLYVLFFFGALALPHFVLSYSLVYLVIFGFLFVYLYRQGDLVFSFSISNVTRRLARRMITFNATLYIGAVIAVVSQNIDNLSISSRDGLSLGFVFEFATYISTLILLPQRNIVAIAIPVLSANWKNRDVSAIGNIYRRSSNSMLTYAVLLFGLIWLNVDNAFDILQLDDIFDAGKPVIFFMGLKSVMDMSFGVSSQITGTSNHWRFEFYSNLLAGAIAIPFNIWFNKLFGIQGNAIANLLSAFIFGLVRFSFLYFRFKLQPFSLRTLYIVLLGLACYWVAQLIGIANPWLSLILRTAVFGGLFGGAVIAFRLSDDVSEAFDKFIKSRLKP</sequence>
<feature type="transmembrane region" description="Helical" evidence="6">
    <location>
        <begin position="39"/>
        <end position="60"/>
    </location>
</feature>
<evidence type="ECO:0000256" key="3">
    <source>
        <dbReference type="ARBA" id="ARBA00022692"/>
    </source>
</evidence>
<keyword evidence="5 6" id="KW-0472">Membrane</keyword>
<feature type="transmembrane region" description="Helical" evidence="6">
    <location>
        <begin position="305"/>
        <end position="322"/>
    </location>
</feature>
<evidence type="ECO:0000313" key="8">
    <source>
        <dbReference type="Proteomes" id="UP001449657"/>
    </source>
</evidence>
<feature type="transmembrane region" description="Helical" evidence="6">
    <location>
        <begin position="431"/>
        <end position="450"/>
    </location>
</feature>
<evidence type="ECO:0000256" key="1">
    <source>
        <dbReference type="ARBA" id="ARBA00004651"/>
    </source>
</evidence>
<feature type="transmembrane region" description="Helical" evidence="6">
    <location>
        <begin position="159"/>
        <end position="177"/>
    </location>
</feature>
<evidence type="ECO:0000256" key="6">
    <source>
        <dbReference type="SAM" id="Phobius"/>
    </source>
</evidence>
<accession>A0ABZ2YZ89</accession>
<dbReference type="PANTHER" id="PTHR30250:SF11">
    <property type="entry name" value="O-ANTIGEN TRANSPORTER-RELATED"/>
    <property type="match status" value="1"/>
</dbReference>
<evidence type="ECO:0000256" key="4">
    <source>
        <dbReference type="ARBA" id="ARBA00022989"/>
    </source>
</evidence>
<keyword evidence="8" id="KW-1185">Reference proteome</keyword>
<feature type="transmembrane region" description="Helical" evidence="6">
    <location>
        <begin position="222"/>
        <end position="242"/>
    </location>
</feature>
<dbReference type="RefSeq" id="WP_341840074.1">
    <property type="nucleotide sequence ID" value="NZ_CP149792.1"/>
</dbReference>
<feature type="transmembrane region" description="Helical" evidence="6">
    <location>
        <begin position="262"/>
        <end position="284"/>
    </location>
</feature>
<keyword evidence="4 6" id="KW-1133">Transmembrane helix</keyword>
<feature type="transmembrane region" description="Helical" evidence="6">
    <location>
        <begin position="121"/>
        <end position="138"/>
    </location>
</feature>
<proteinExistence type="predicted"/>
<feature type="transmembrane region" description="Helical" evidence="6">
    <location>
        <begin position="456"/>
        <end position="476"/>
    </location>
</feature>
<feature type="transmembrane region" description="Helical" evidence="6">
    <location>
        <begin position="342"/>
        <end position="358"/>
    </location>
</feature>
<dbReference type="EMBL" id="CP150096">
    <property type="protein sequence ID" value="WZN45321.1"/>
    <property type="molecule type" value="Genomic_DNA"/>
</dbReference>
<name>A0ABZ2YZ89_9BACT</name>
<reference evidence="7 8" key="1">
    <citation type="submission" date="2024-03" db="EMBL/GenBank/DDBJ databases">
        <title>Chitinophaga caseinilytica sp. nov., a casein hydrolysing bacterium isolated from forest soil.</title>
        <authorList>
            <person name="Lee D.S."/>
            <person name="Han D.M."/>
            <person name="Baek J.H."/>
            <person name="Choi D.G."/>
            <person name="Jeon J.H."/>
            <person name="Jeon C.O."/>
        </authorList>
    </citation>
    <scope>NUCLEOTIDE SEQUENCE [LARGE SCALE GENOMIC DNA]</scope>
    <source>
        <strain evidence="7 8">KACC 19118</strain>
    </source>
</reference>
<evidence type="ECO:0000256" key="5">
    <source>
        <dbReference type="ARBA" id="ARBA00023136"/>
    </source>
</evidence>
<dbReference type="PANTHER" id="PTHR30250">
    <property type="entry name" value="PST FAMILY PREDICTED COLANIC ACID TRANSPORTER"/>
    <property type="match status" value="1"/>
</dbReference>
<feature type="transmembrane region" description="Helical" evidence="6">
    <location>
        <begin position="395"/>
        <end position="419"/>
    </location>
</feature>
<gene>
    <name evidence="7" type="ORF">WJU22_20700</name>
</gene>
<feature type="transmembrane region" description="Helical" evidence="6">
    <location>
        <begin position="81"/>
        <end position="101"/>
    </location>
</feature>